<comment type="similarity">
    <text evidence="2">Belongs to the major facilitator superfamily. Bcr/CmlA family.</text>
</comment>
<dbReference type="STRING" id="37625.SAMN05660420_02050"/>
<dbReference type="GO" id="GO:1990961">
    <property type="term" value="P:xenobiotic detoxification by transmembrane export across the plasma membrane"/>
    <property type="evidence" value="ECO:0007669"/>
    <property type="project" value="InterPro"/>
</dbReference>
<accession>A0A1H4AZH4</accession>
<feature type="transmembrane region" description="Helical" evidence="8">
    <location>
        <begin position="276"/>
        <end position="296"/>
    </location>
</feature>
<feature type="transmembrane region" description="Helical" evidence="8">
    <location>
        <begin position="361"/>
        <end position="383"/>
    </location>
</feature>
<dbReference type="PANTHER" id="PTHR23502">
    <property type="entry name" value="MAJOR FACILITATOR SUPERFAMILY"/>
    <property type="match status" value="1"/>
</dbReference>
<feature type="transmembrane region" description="Helical" evidence="8">
    <location>
        <begin position="245"/>
        <end position="264"/>
    </location>
</feature>
<feature type="transmembrane region" description="Helical" evidence="8">
    <location>
        <begin position="133"/>
        <end position="155"/>
    </location>
</feature>
<evidence type="ECO:0000256" key="5">
    <source>
        <dbReference type="ARBA" id="ARBA00022692"/>
    </source>
</evidence>
<proteinExistence type="inferred from homology"/>
<feature type="transmembrane region" description="Helical" evidence="8">
    <location>
        <begin position="161"/>
        <end position="180"/>
    </location>
</feature>
<dbReference type="PROSITE" id="PS50850">
    <property type="entry name" value="MFS"/>
    <property type="match status" value="1"/>
</dbReference>
<keyword evidence="5 8" id="KW-0812">Transmembrane</keyword>
<feature type="transmembrane region" description="Helical" evidence="8">
    <location>
        <begin position="332"/>
        <end position="355"/>
    </location>
</feature>
<dbReference type="GO" id="GO:0005886">
    <property type="term" value="C:plasma membrane"/>
    <property type="evidence" value="ECO:0007669"/>
    <property type="project" value="UniProtKB-SubCell"/>
</dbReference>
<dbReference type="InterPro" id="IPR036259">
    <property type="entry name" value="MFS_trans_sf"/>
</dbReference>
<feature type="transmembrane region" description="Helical" evidence="8">
    <location>
        <begin position="76"/>
        <end position="95"/>
    </location>
</feature>
<dbReference type="SUPFAM" id="SSF103473">
    <property type="entry name" value="MFS general substrate transporter"/>
    <property type="match status" value="1"/>
</dbReference>
<dbReference type="PRINTS" id="PR01036">
    <property type="entry name" value="TCRTETB"/>
</dbReference>
<evidence type="ECO:0000256" key="8">
    <source>
        <dbReference type="SAM" id="Phobius"/>
    </source>
</evidence>
<sequence>MKKLRQHQMLLLLTLLTAFPPLSTDMYLPALPYLEKIWQEPTSSINLTLSGFFIGYCLSLLLYGPLSDKYGRRIPLLVGISVYIVASFLSGFANGVATLTILRILQGAGAAAGSTIAMAITKDLYQGHERQRILAYMGIIMALAPMLAPVIGGWIMTGLTWHWVFYLQAVIGLVALGGVFRMAEPLSTPSSGGVLAAMGMYLKLLRNSRYVALIVLFSFIVLPHFSFIGSAAHIYITRFGLSEQVFGYLFAFNAMAIMAGSFTFSRVQKLVTSRTLLAISFAGILLSGILMSMAFIHGPWGLAAPMALASFSFGLSRPPSNHIVLEQVDQGAGAASSLMVFLYFIAGAFSMWFISLDWNDTIQVIARLACASGGIVLLLWLLFPCLGNADRQVPCWRKGKFLS</sequence>
<keyword evidence="11" id="KW-1185">Reference proteome</keyword>
<dbReference type="OrthoDB" id="9814303at2"/>
<feature type="domain" description="Major facilitator superfamily (MFS) profile" evidence="9">
    <location>
        <begin position="9"/>
        <end position="387"/>
    </location>
</feature>
<keyword evidence="3" id="KW-0813">Transport</keyword>
<reference evidence="10 11" key="1">
    <citation type="submission" date="2016-10" db="EMBL/GenBank/DDBJ databases">
        <authorList>
            <person name="de Groot N.N."/>
        </authorList>
    </citation>
    <scope>NUCLEOTIDE SEQUENCE [LARGE SCALE GENOMIC DNA]</scope>
    <source>
        <strain evidence="10 11">DSM 7343</strain>
    </source>
</reference>
<feature type="transmembrane region" description="Helical" evidence="8">
    <location>
        <begin position="43"/>
        <end position="64"/>
    </location>
</feature>
<dbReference type="CDD" id="cd17320">
    <property type="entry name" value="MFS_MdfA_MDR_like"/>
    <property type="match status" value="1"/>
</dbReference>
<gene>
    <name evidence="10" type="ORF">SAMN05660420_02050</name>
</gene>
<evidence type="ECO:0000256" key="6">
    <source>
        <dbReference type="ARBA" id="ARBA00022989"/>
    </source>
</evidence>
<dbReference type="GO" id="GO:0042910">
    <property type="term" value="F:xenobiotic transmembrane transporter activity"/>
    <property type="evidence" value="ECO:0007669"/>
    <property type="project" value="InterPro"/>
</dbReference>
<feature type="transmembrane region" description="Helical" evidence="8">
    <location>
        <begin position="302"/>
        <end position="320"/>
    </location>
</feature>
<dbReference type="Proteomes" id="UP000199409">
    <property type="component" value="Unassembled WGS sequence"/>
</dbReference>
<name>A0A1H4AZH4_9BACT</name>
<evidence type="ECO:0000256" key="1">
    <source>
        <dbReference type="ARBA" id="ARBA00004651"/>
    </source>
</evidence>
<feature type="transmembrane region" description="Helical" evidence="8">
    <location>
        <begin position="210"/>
        <end position="233"/>
    </location>
</feature>
<dbReference type="PANTHER" id="PTHR23502:SF132">
    <property type="entry name" value="POLYAMINE TRANSPORTER 2-RELATED"/>
    <property type="match status" value="1"/>
</dbReference>
<protein>
    <submittedName>
        <fullName evidence="10">MFS transporter, DHA1 family, bicyclomycin/chloramphenicol resistance protein</fullName>
    </submittedName>
</protein>
<organism evidence="10 11">
    <name type="scientific">Desulfuromusa kysingii</name>
    <dbReference type="NCBI Taxonomy" id="37625"/>
    <lineage>
        <taxon>Bacteria</taxon>
        <taxon>Pseudomonadati</taxon>
        <taxon>Thermodesulfobacteriota</taxon>
        <taxon>Desulfuromonadia</taxon>
        <taxon>Desulfuromonadales</taxon>
        <taxon>Geopsychrobacteraceae</taxon>
        <taxon>Desulfuromusa</taxon>
    </lineage>
</organism>
<dbReference type="NCBIfam" id="TIGR00710">
    <property type="entry name" value="efflux_Bcr_CflA"/>
    <property type="match status" value="1"/>
</dbReference>
<evidence type="ECO:0000256" key="2">
    <source>
        <dbReference type="ARBA" id="ARBA00006236"/>
    </source>
</evidence>
<dbReference type="RefSeq" id="WP_092347734.1">
    <property type="nucleotide sequence ID" value="NZ_FNQN01000005.1"/>
</dbReference>
<evidence type="ECO:0000259" key="9">
    <source>
        <dbReference type="PROSITE" id="PS50850"/>
    </source>
</evidence>
<feature type="transmembrane region" description="Helical" evidence="8">
    <location>
        <begin position="101"/>
        <end position="121"/>
    </location>
</feature>
<dbReference type="InterPro" id="IPR004812">
    <property type="entry name" value="Efflux_drug-R_Bcr/CmlA"/>
</dbReference>
<keyword evidence="7 8" id="KW-0472">Membrane</keyword>
<dbReference type="Gene3D" id="1.20.1720.10">
    <property type="entry name" value="Multidrug resistance protein D"/>
    <property type="match status" value="1"/>
</dbReference>
<dbReference type="EMBL" id="FNQN01000005">
    <property type="protein sequence ID" value="SEA41197.1"/>
    <property type="molecule type" value="Genomic_DNA"/>
</dbReference>
<evidence type="ECO:0000256" key="3">
    <source>
        <dbReference type="ARBA" id="ARBA00022448"/>
    </source>
</evidence>
<dbReference type="InterPro" id="IPR020846">
    <property type="entry name" value="MFS_dom"/>
</dbReference>
<dbReference type="AlphaFoldDB" id="A0A1H4AZH4"/>
<comment type="subcellular location">
    <subcellularLocation>
        <location evidence="1">Cell membrane</location>
        <topology evidence="1">Multi-pass membrane protein</topology>
    </subcellularLocation>
</comment>
<dbReference type="InterPro" id="IPR011701">
    <property type="entry name" value="MFS"/>
</dbReference>
<keyword evidence="6 8" id="KW-1133">Transmembrane helix</keyword>
<evidence type="ECO:0000313" key="11">
    <source>
        <dbReference type="Proteomes" id="UP000199409"/>
    </source>
</evidence>
<evidence type="ECO:0000313" key="10">
    <source>
        <dbReference type="EMBL" id="SEA41197.1"/>
    </source>
</evidence>
<evidence type="ECO:0000256" key="4">
    <source>
        <dbReference type="ARBA" id="ARBA00022475"/>
    </source>
</evidence>
<evidence type="ECO:0000256" key="7">
    <source>
        <dbReference type="ARBA" id="ARBA00023136"/>
    </source>
</evidence>
<keyword evidence="4" id="KW-1003">Cell membrane</keyword>
<dbReference type="Pfam" id="PF07690">
    <property type="entry name" value="MFS_1"/>
    <property type="match status" value="1"/>
</dbReference>